<evidence type="ECO:0000313" key="1">
    <source>
        <dbReference type="EMBL" id="WVZ64310.1"/>
    </source>
</evidence>
<keyword evidence="2" id="KW-1185">Reference proteome</keyword>
<dbReference type="Proteomes" id="UP001341281">
    <property type="component" value="Chromosome 03"/>
</dbReference>
<accession>A0AAQ3T1A2</accession>
<protein>
    <submittedName>
        <fullName evidence="1">Uncharacterized protein</fullName>
    </submittedName>
</protein>
<gene>
    <name evidence="1" type="ORF">U9M48_013850</name>
</gene>
<proteinExistence type="predicted"/>
<dbReference type="EMBL" id="CP144747">
    <property type="protein sequence ID" value="WVZ64310.1"/>
    <property type="molecule type" value="Genomic_DNA"/>
</dbReference>
<evidence type="ECO:0000313" key="2">
    <source>
        <dbReference type="Proteomes" id="UP001341281"/>
    </source>
</evidence>
<reference evidence="1 2" key="1">
    <citation type="submission" date="2024-02" db="EMBL/GenBank/DDBJ databases">
        <title>High-quality chromosome-scale genome assembly of Pensacola bahiagrass (Paspalum notatum Flugge var. saurae).</title>
        <authorList>
            <person name="Vega J.M."/>
            <person name="Podio M."/>
            <person name="Orjuela J."/>
            <person name="Siena L.A."/>
            <person name="Pessino S.C."/>
            <person name="Combes M.C."/>
            <person name="Mariac C."/>
            <person name="Albertini E."/>
            <person name="Pupilli F."/>
            <person name="Ortiz J.P.A."/>
            <person name="Leblanc O."/>
        </authorList>
    </citation>
    <scope>NUCLEOTIDE SEQUENCE [LARGE SCALE GENOMIC DNA]</scope>
    <source>
        <strain evidence="1">R1</strain>
        <tissue evidence="1">Leaf</tissue>
    </source>
</reference>
<dbReference type="AlphaFoldDB" id="A0AAQ3T1A2"/>
<sequence>MPLLAAAQTTQPRQCSAPACTARHATPRHAHLRRCLILLFDHNPSVTSASRAPYLPRICQRRGGQRCGSNGYMRSHHQIQVNCVLKIQTISMVPPRTCSTTPSSLYQIHIPAILICLFHLCSFFTTLCTPVLSTYGRMVAFFITAYGEKQYKVVLEKN</sequence>
<name>A0AAQ3T1A2_PASNO</name>
<organism evidence="1 2">
    <name type="scientific">Paspalum notatum var. saurae</name>
    <dbReference type="NCBI Taxonomy" id="547442"/>
    <lineage>
        <taxon>Eukaryota</taxon>
        <taxon>Viridiplantae</taxon>
        <taxon>Streptophyta</taxon>
        <taxon>Embryophyta</taxon>
        <taxon>Tracheophyta</taxon>
        <taxon>Spermatophyta</taxon>
        <taxon>Magnoliopsida</taxon>
        <taxon>Liliopsida</taxon>
        <taxon>Poales</taxon>
        <taxon>Poaceae</taxon>
        <taxon>PACMAD clade</taxon>
        <taxon>Panicoideae</taxon>
        <taxon>Andropogonodae</taxon>
        <taxon>Paspaleae</taxon>
        <taxon>Paspalinae</taxon>
        <taxon>Paspalum</taxon>
    </lineage>
</organism>